<evidence type="ECO:0008006" key="3">
    <source>
        <dbReference type="Google" id="ProtNLM"/>
    </source>
</evidence>
<name>A0A1H7P8P9_9PROT</name>
<proteinExistence type="predicted"/>
<dbReference type="STRING" id="1233.SAMN05216387_10894"/>
<sequence>MAQNRKITISGLNIVTHPHSPQKYVDLFRSAYRMKKSVALRTTQRLMIGELRRLDSDKEMIEGIYGRIYRFDQIDPNAPWFNVETNEVATQDEIAAITIPDELKPNLAMSDYVFYPRTHKLYYVSYHTGVVLSPGSLLKLFDNLFSTPTITKEFGKVEITIIPDRTQLSKILALHRLAKLTIDVVRPNPDDNHDDEEEVFRRFDRLNVRRIFQVYTAESMESIKPDHDTTLLAKVAADNGKVTAIGYTASGQRVEESTSYAPWKESITYSPDEQNSPDVLVGYTSAL</sequence>
<dbReference type="OrthoDB" id="6626122at2"/>
<reference evidence="1 2" key="1">
    <citation type="submission" date="2016-10" db="EMBL/GenBank/DDBJ databases">
        <authorList>
            <person name="de Groot N.N."/>
        </authorList>
    </citation>
    <scope>NUCLEOTIDE SEQUENCE [LARGE SCALE GENOMIC DNA]</scope>
    <source>
        <strain evidence="1 2">Nv1</strain>
    </source>
</reference>
<gene>
    <name evidence="1" type="ORF">SAMN05216387_10894</name>
</gene>
<keyword evidence="2" id="KW-1185">Reference proteome</keyword>
<accession>A0A1H7P8P9</accession>
<evidence type="ECO:0000313" key="1">
    <source>
        <dbReference type="EMBL" id="SEL32151.1"/>
    </source>
</evidence>
<dbReference type="Proteomes" id="UP000198620">
    <property type="component" value="Unassembled WGS sequence"/>
</dbReference>
<dbReference type="RefSeq" id="WP_090829007.1">
    <property type="nucleotide sequence ID" value="NZ_FOBH01000008.1"/>
</dbReference>
<dbReference type="EMBL" id="FOBH01000008">
    <property type="protein sequence ID" value="SEL32151.1"/>
    <property type="molecule type" value="Genomic_DNA"/>
</dbReference>
<dbReference type="InterPro" id="IPR031832">
    <property type="entry name" value="DUF4747"/>
</dbReference>
<dbReference type="AlphaFoldDB" id="A0A1H7P8P9"/>
<dbReference type="Pfam" id="PF15931">
    <property type="entry name" value="DUF4747"/>
    <property type="match status" value="1"/>
</dbReference>
<evidence type="ECO:0000313" key="2">
    <source>
        <dbReference type="Proteomes" id="UP000198620"/>
    </source>
</evidence>
<protein>
    <recommendedName>
        <fullName evidence="3">DUF4747 family protein</fullName>
    </recommendedName>
</protein>
<organism evidence="1 2">
    <name type="scientific">Nitrosovibrio tenuis</name>
    <dbReference type="NCBI Taxonomy" id="1233"/>
    <lineage>
        <taxon>Bacteria</taxon>
        <taxon>Pseudomonadati</taxon>
        <taxon>Pseudomonadota</taxon>
        <taxon>Betaproteobacteria</taxon>
        <taxon>Nitrosomonadales</taxon>
        <taxon>Nitrosomonadaceae</taxon>
        <taxon>Nitrosovibrio</taxon>
    </lineage>
</organism>